<evidence type="ECO:0000313" key="2">
    <source>
        <dbReference type="Proteomes" id="UP000053593"/>
    </source>
</evidence>
<dbReference type="EMBL" id="KN834796">
    <property type="protein sequence ID" value="KIK56611.1"/>
    <property type="molecule type" value="Genomic_DNA"/>
</dbReference>
<organism evidence="1 2">
    <name type="scientific">Collybiopsis luxurians FD-317 M1</name>
    <dbReference type="NCBI Taxonomy" id="944289"/>
    <lineage>
        <taxon>Eukaryota</taxon>
        <taxon>Fungi</taxon>
        <taxon>Dikarya</taxon>
        <taxon>Basidiomycota</taxon>
        <taxon>Agaricomycotina</taxon>
        <taxon>Agaricomycetes</taxon>
        <taxon>Agaricomycetidae</taxon>
        <taxon>Agaricales</taxon>
        <taxon>Marasmiineae</taxon>
        <taxon>Omphalotaceae</taxon>
        <taxon>Collybiopsis</taxon>
        <taxon>Collybiopsis luxurians</taxon>
    </lineage>
</organism>
<dbReference type="OrthoDB" id="529273at2759"/>
<keyword evidence="2" id="KW-1185">Reference proteome</keyword>
<sequence length="522" mass="58747">MRWFAPPTRREITLLLFCATVFTFAYNLEHSLRYIGYDSSAVQTVSISRSGYSSNIQGDGRKSSGLRDQLDDLIIGNFDWNEEQVLNANLDRGQALGVGRHDAMWVGKNEQERLWPPTNEPGVSAGFWRWNEDVPTTSLVEHVPGYTIMDQVIILNNVVYIVTDEPQSFPDVNSITVEKWQIIPSEDARTIIGRYGGIIHGVSWMCTEPVPQNTTLLSLWSMHSSLEPSTASPARLILPQTSAFEDSDLDENYDKKKNLALRLRSATGSHPFLTKIAFPHMGITYKEDWEDYMGMEVPYVIQRLVIADYRVAGTDGLSTVLQRAAHASRNWWEPIRHNVAEFFQEFDDQLERNSITYVHRPGAMNVKDHDSLVRALNRLGEDRDIDIHLVEALDGDRENNVDWGGRMAAVVKSNVILSVQGPDILDGVFLKPSPVTTMVEFFSPDVASREHESIARALGSKYIAWSNNRFVFSLPANDPVFVLQLSLDEISRLPNVQGDLQGYGVPVDANAVVEAILDTLKR</sequence>
<dbReference type="HOGENOM" id="CLU_033167_0_0_1"/>
<accession>A0A0D0BNP6</accession>
<evidence type="ECO:0000313" key="1">
    <source>
        <dbReference type="EMBL" id="KIK56611.1"/>
    </source>
</evidence>
<dbReference type="AlphaFoldDB" id="A0A0D0BNP6"/>
<protein>
    <submittedName>
        <fullName evidence="1">Uncharacterized protein</fullName>
    </submittedName>
</protein>
<name>A0A0D0BNP6_9AGAR</name>
<dbReference type="Proteomes" id="UP000053593">
    <property type="component" value="Unassembled WGS sequence"/>
</dbReference>
<proteinExistence type="predicted"/>
<reference evidence="1 2" key="1">
    <citation type="submission" date="2014-04" db="EMBL/GenBank/DDBJ databases">
        <title>Evolutionary Origins and Diversification of the Mycorrhizal Mutualists.</title>
        <authorList>
            <consortium name="DOE Joint Genome Institute"/>
            <consortium name="Mycorrhizal Genomics Consortium"/>
            <person name="Kohler A."/>
            <person name="Kuo A."/>
            <person name="Nagy L.G."/>
            <person name="Floudas D."/>
            <person name="Copeland A."/>
            <person name="Barry K.W."/>
            <person name="Cichocki N."/>
            <person name="Veneault-Fourrey C."/>
            <person name="LaButti K."/>
            <person name="Lindquist E.A."/>
            <person name="Lipzen A."/>
            <person name="Lundell T."/>
            <person name="Morin E."/>
            <person name="Murat C."/>
            <person name="Riley R."/>
            <person name="Ohm R."/>
            <person name="Sun H."/>
            <person name="Tunlid A."/>
            <person name="Henrissat B."/>
            <person name="Grigoriev I.V."/>
            <person name="Hibbett D.S."/>
            <person name="Martin F."/>
        </authorList>
    </citation>
    <scope>NUCLEOTIDE SEQUENCE [LARGE SCALE GENOMIC DNA]</scope>
    <source>
        <strain evidence="1 2">FD-317 M1</strain>
    </source>
</reference>
<gene>
    <name evidence="1" type="ORF">GYMLUDRAFT_61873</name>
</gene>